<reference evidence="1" key="1">
    <citation type="submission" date="2021-01" db="UniProtKB">
        <authorList>
            <consortium name="EnsemblMetazoa"/>
        </authorList>
    </citation>
    <scope>IDENTIFICATION</scope>
</reference>
<dbReference type="AlphaFoldDB" id="A0A7M7JVG7"/>
<name>A0A7M7JVG7_VARDE</name>
<organism evidence="1 2">
    <name type="scientific">Varroa destructor</name>
    <name type="common">Honeybee mite</name>
    <dbReference type="NCBI Taxonomy" id="109461"/>
    <lineage>
        <taxon>Eukaryota</taxon>
        <taxon>Metazoa</taxon>
        <taxon>Ecdysozoa</taxon>
        <taxon>Arthropoda</taxon>
        <taxon>Chelicerata</taxon>
        <taxon>Arachnida</taxon>
        <taxon>Acari</taxon>
        <taxon>Parasitiformes</taxon>
        <taxon>Mesostigmata</taxon>
        <taxon>Gamasina</taxon>
        <taxon>Dermanyssoidea</taxon>
        <taxon>Varroidae</taxon>
        <taxon>Varroa</taxon>
    </lineage>
</organism>
<dbReference type="GeneID" id="111248942"/>
<dbReference type="RefSeq" id="XP_022657818.1">
    <property type="nucleotide sequence ID" value="XM_022802083.1"/>
</dbReference>
<keyword evidence="2" id="KW-1185">Reference proteome</keyword>
<dbReference type="EnsemblMetazoa" id="XM_022802083">
    <property type="protein sequence ID" value="XP_022657818"/>
    <property type="gene ID" value="LOC111248942"/>
</dbReference>
<dbReference type="InParanoid" id="A0A7M7JVG7"/>
<proteinExistence type="predicted"/>
<accession>A0A7M7JVG7</accession>
<sequence>MNSLVRGGSSNEACLFQIMAPAIDPTTLCREGFVPMDKNQRGRNGSFSYIGIDKSGRYGQRYAEDAGQRQAQRGSGRLLEFSILAFIFIVAIRKHLYSISDLSIYPKEKDTWAIAESWYVGLRKS</sequence>
<dbReference type="Proteomes" id="UP000594260">
    <property type="component" value="Unplaced"/>
</dbReference>
<evidence type="ECO:0000313" key="2">
    <source>
        <dbReference type="Proteomes" id="UP000594260"/>
    </source>
</evidence>
<protein>
    <submittedName>
        <fullName evidence="1">Uncharacterized protein</fullName>
    </submittedName>
</protein>
<dbReference type="KEGG" id="vde:111248942"/>
<evidence type="ECO:0000313" key="1">
    <source>
        <dbReference type="EnsemblMetazoa" id="XP_022657818"/>
    </source>
</evidence>